<name>G0EEA4_PYRF1</name>
<dbReference type="SUPFAM" id="SSF50249">
    <property type="entry name" value="Nucleic acid-binding proteins"/>
    <property type="match status" value="1"/>
</dbReference>
<accession>G0EEA4</accession>
<keyword evidence="3 5" id="KW-0687">Ribonucleoprotein</keyword>
<dbReference type="GO" id="GO:0006412">
    <property type="term" value="P:translation"/>
    <property type="evidence" value="ECO:0007669"/>
    <property type="project" value="UniProtKB-UniRule"/>
</dbReference>
<sequence>MVAGGPQGAKKGMSEEKRVVIDKDPVNVIQDIGFPAEVIQIIGRTGVTGEVTQVRVRVLEGRDKGRVLTRNVLGPVRLGDILILRETEREARKLGRRR</sequence>
<dbReference type="PANTHER" id="PTHR10769:SF3">
    <property type="entry name" value="SMALL RIBOSOMAL SUBUNIT PROTEIN ES28"/>
    <property type="match status" value="1"/>
</dbReference>
<dbReference type="FunCoup" id="G0EEA4">
    <property type="interactions" value="174"/>
</dbReference>
<dbReference type="HOGENOM" id="CLU_178987_2_0_2"/>
<evidence type="ECO:0000313" key="6">
    <source>
        <dbReference type="EMBL" id="AEM38798.1"/>
    </source>
</evidence>
<dbReference type="EMBL" id="CP002838">
    <property type="protein sequence ID" value="AEM38798.1"/>
    <property type="molecule type" value="Genomic_DNA"/>
</dbReference>
<keyword evidence="2 5" id="KW-0689">Ribosomal protein</keyword>
<evidence type="ECO:0000313" key="7">
    <source>
        <dbReference type="Proteomes" id="UP000001037"/>
    </source>
</evidence>
<evidence type="ECO:0000256" key="1">
    <source>
        <dbReference type="ARBA" id="ARBA00005943"/>
    </source>
</evidence>
<dbReference type="Proteomes" id="UP000001037">
    <property type="component" value="Chromosome"/>
</dbReference>
<protein>
    <recommendedName>
        <fullName evidence="4 5">Small ribosomal subunit protein eS28</fullName>
    </recommendedName>
</protein>
<dbReference type="FunFam" id="2.40.50.140:FF:000145">
    <property type="entry name" value="30S ribosomal protein S28e"/>
    <property type="match status" value="1"/>
</dbReference>
<evidence type="ECO:0000256" key="4">
    <source>
        <dbReference type="ARBA" id="ARBA00035146"/>
    </source>
</evidence>
<dbReference type="KEGG" id="pfm:Pyrfu_0929"/>
<dbReference type="CDD" id="cd04457">
    <property type="entry name" value="S1_S28E"/>
    <property type="match status" value="1"/>
</dbReference>
<dbReference type="Gene3D" id="2.40.50.140">
    <property type="entry name" value="Nucleic acid-binding proteins"/>
    <property type="match status" value="1"/>
</dbReference>
<dbReference type="InterPro" id="IPR028626">
    <property type="entry name" value="Ribosomal_eS28_CS"/>
</dbReference>
<gene>
    <name evidence="5" type="primary">rps28e</name>
    <name evidence="6" type="ordered locus">Pyrfu_0929</name>
</gene>
<comment type="similarity">
    <text evidence="1 5">Belongs to the eukaryotic ribosomal protein eS28 family.</text>
</comment>
<dbReference type="STRING" id="694429.Pyrfu_0929"/>
<dbReference type="AlphaFoldDB" id="G0EEA4"/>
<dbReference type="GO" id="GO:0030490">
    <property type="term" value="P:maturation of SSU-rRNA"/>
    <property type="evidence" value="ECO:0007669"/>
    <property type="project" value="TreeGrafter"/>
</dbReference>
<dbReference type="InterPro" id="IPR012340">
    <property type="entry name" value="NA-bd_OB-fold"/>
</dbReference>
<reference evidence="6 7" key="1">
    <citation type="journal article" date="2011" name="Stand. Genomic Sci.">
        <title>Complete genome sequence of the hyperthermophilic chemolithoautotroph Pyrolobus fumarii type strain (1A).</title>
        <authorList>
            <person name="Anderson I."/>
            <person name="Goker M."/>
            <person name="Nolan M."/>
            <person name="Lucas S."/>
            <person name="Hammon N."/>
            <person name="Deshpande S."/>
            <person name="Cheng J.F."/>
            <person name="Tapia R."/>
            <person name="Han C."/>
            <person name="Goodwin L."/>
            <person name="Pitluck S."/>
            <person name="Huntemann M."/>
            <person name="Liolios K."/>
            <person name="Ivanova N."/>
            <person name="Pagani I."/>
            <person name="Mavromatis K."/>
            <person name="Ovchinikova G."/>
            <person name="Pati A."/>
            <person name="Chen A."/>
            <person name="Palaniappan K."/>
            <person name="Land M."/>
            <person name="Hauser L."/>
            <person name="Brambilla E.M."/>
            <person name="Huber H."/>
            <person name="Yasawong M."/>
            <person name="Rohde M."/>
            <person name="Spring S."/>
            <person name="Abt B."/>
            <person name="Sikorski J."/>
            <person name="Wirth R."/>
            <person name="Detter J.C."/>
            <person name="Woyke T."/>
            <person name="Bristow J."/>
            <person name="Eisen J.A."/>
            <person name="Markowitz V."/>
            <person name="Hugenholtz P."/>
            <person name="Kyrpides N.C."/>
            <person name="Klenk H.P."/>
            <person name="Lapidus A."/>
        </authorList>
    </citation>
    <scope>NUCLEOTIDE SEQUENCE [LARGE SCALE GENOMIC DNA]</scope>
    <source>
        <strain evidence="7">DSM 11204 / 1A</strain>
    </source>
</reference>
<dbReference type="HAMAP" id="MF_00292">
    <property type="entry name" value="Ribosomal_eS28"/>
    <property type="match status" value="1"/>
</dbReference>
<dbReference type="PANTHER" id="PTHR10769">
    <property type="entry name" value="40S RIBOSOMAL PROTEIN S28"/>
    <property type="match status" value="1"/>
</dbReference>
<dbReference type="NCBIfam" id="NF003080">
    <property type="entry name" value="PRK04007.1"/>
    <property type="match status" value="1"/>
</dbReference>
<evidence type="ECO:0000256" key="3">
    <source>
        <dbReference type="ARBA" id="ARBA00023274"/>
    </source>
</evidence>
<dbReference type="Pfam" id="PF01200">
    <property type="entry name" value="Ribosomal_S28e"/>
    <property type="match status" value="1"/>
</dbReference>
<dbReference type="InterPro" id="IPR000289">
    <property type="entry name" value="Ribosomal_eS28"/>
</dbReference>
<dbReference type="GO" id="GO:0000028">
    <property type="term" value="P:ribosomal small subunit assembly"/>
    <property type="evidence" value="ECO:0007669"/>
    <property type="project" value="TreeGrafter"/>
</dbReference>
<keyword evidence="7" id="KW-1185">Reference proteome</keyword>
<proteinExistence type="inferred from homology"/>
<evidence type="ECO:0000256" key="2">
    <source>
        <dbReference type="ARBA" id="ARBA00022980"/>
    </source>
</evidence>
<organism evidence="6 7">
    <name type="scientific">Pyrolobus fumarii (strain DSM 11204 / 1A)</name>
    <dbReference type="NCBI Taxonomy" id="694429"/>
    <lineage>
        <taxon>Archaea</taxon>
        <taxon>Thermoproteota</taxon>
        <taxon>Thermoprotei</taxon>
        <taxon>Desulfurococcales</taxon>
        <taxon>Pyrodictiaceae</taxon>
        <taxon>Pyrolobus</taxon>
    </lineage>
</organism>
<dbReference type="PROSITE" id="PS00961">
    <property type="entry name" value="RIBOSOMAL_S28E"/>
    <property type="match status" value="1"/>
</dbReference>
<evidence type="ECO:0000256" key="5">
    <source>
        <dbReference type="HAMAP-Rule" id="MF_00292"/>
    </source>
</evidence>
<dbReference type="GO" id="GO:0003735">
    <property type="term" value="F:structural constituent of ribosome"/>
    <property type="evidence" value="ECO:0007669"/>
    <property type="project" value="InterPro"/>
</dbReference>
<dbReference type="InParanoid" id="G0EEA4"/>
<dbReference type="GO" id="GO:0022627">
    <property type="term" value="C:cytosolic small ribosomal subunit"/>
    <property type="evidence" value="ECO:0007669"/>
    <property type="project" value="TreeGrafter"/>
</dbReference>
<dbReference type="eggNOG" id="arCOG04314">
    <property type="taxonomic scope" value="Archaea"/>
</dbReference>